<dbReference type="RefSeq" id="WP_168095665.1">
    <property type="nucleotide sequence ID" value="NZ_JAATER010000465.1"/>
</dbReference>
<proteinExistence type="predicted"/>
<dbReference type="Proteomes" id="UP001142374">
    <property type="component" value="Unassembled WGS sequence"/>
</dbReference>
<accession>A0A9X2LJI8</accession>
<evidence type="ECO:0000256" key="1">
    <source>
        <dbReference type="SAM" id="MobiDB-lite"/>
    </source>
</evidence>
<protein>
    <submittedName>
        <fullName evidence="2">Uncharacterized protein</fullName>
    </submittedName>
</protein>
<gene>
    <name evidence="2" type="ORF">NQU55_21580</name>
</gene>
<sequence>MPPRSPRTGRAGRAGRTGRAGRPARIVGLVAFGTVAALAALVVLLSPPAGSAEPGELVGSWRAHQGARLTLHENGTLTAVGVPTAFSEDDDEQPTRRYTGDGTWHLEKKPKLGHQRIRLTLGETFELSIAGEGARDGLFIRPSRDTTTQFRFKRTP</sequence>
<reference evidence="2" key="1">
    <citation type="submission" date="2022-06" db="EMBL/GenBank/DDBJ databases">
        <title>WGS of actinobacteria.</title>
        <authorList>
            <person name="Thawai C."/>
        </authorList>
    </citation>
    <scope>NUCLEOTIDE SEQUENCE</scope>
    <source>
        <strain evidence="2">AA8</strain>
    </source>
</reference>
<comment type="caution">
    <text evidence="2">The sequence shown here is derived from an EMBL/GenBank/DDBJ whole genome shotgun (WGS) entry which is preliminary data.</text>
</comment>
<organism evidence="2 3">
    <name type="scientific">Streptomyces telluris</name>
    <dbReference type="NCBI Taxonomy" id="2720021"/>
    <lineage>
        <taxon>Bacteria</taxon>
        <taxon>Bacillati</taxon>
        <taxon>Actinomycetota</taxon>
        <taxon>Actinomycetes</taxon>
        <taxon>Kitasatosporales</taxon>
        <taxon>Streptomycetaceae</taxon>
        <taxon>Streptomyces</taxon>
    </lineage>
</organism>
<name>A0A9X2LJI8_9ACTN</name>
<feature type="compositionally biased region" description="Low complexity" evidence="1">
    <location>
        <begin position="1"/>
        <end position="11"/>
    </location>
</feature>
<feature type="region of interest" description="Disordered" evidence="1">
    <location>
        <begin position="1"/>
        <end position="20"/>
    </location>
</feature>
<dbReference type="AlphaFoldDB" id="A0A9X2LJI8"/>
<evidence type="ECO:0000313" key="2">
    <source>
        <dbReference type="EMBL" id="MCQ8772338.1"/>
    </source>
</evidence>
<dbReference type="EMBL" id="JANIID010000020">
    <property type="protein sequence ID" value="MCQ8772338.1"/>
    <property type="molecule type" value="Genomic_DNA"/>
</dbReference>
<evidence type="ECO:0000313" key="3">
    <source>
        <dbReference type="Proteomes" id="UP001142374"/>
    </source>
</evidence>
<keyword evidence="3" id="KW-1185">Reference proteome</keyword>